<dbReference type="STRING" id="633149.Bresu_0901"/>
<sequence>MAQTRIPGPFAGASVADQHRYETERLRQRSQDQAAFARQTQLGARLTQQDLRAARAPEPYIPLQPLVPQTPEAARRDREATVSGVTQIDDWLARTPR</sequence>
<name>D9QMP5_BRESC</name>
<gene>
    <name evidence="1" type="ordered locus">Bresu_0901</name>
</gene>
<dbReference type="AlphaFoldDB" id="D9QMP5"/>
<evidence type="ECO:0000313" key="2">
    <source>
        <dbReference type="Proteomes" id="UP000002696"/>
    </source>
</evidence>
<reference evidence="2" key="1">
    <citation type="journal article" date="2011" name="J. Bacteriol.">
        <title>Genome sequences of eight morphologically diverse alphaproteobacteria.</title>
        <authorList>
            <consortium name="US DOE Joint Genome Institute"/>
            <person name="Brown P.J."/>
            <person name="Kysela D.T."/>
            <person name="Buechlein A."/>
            <person name="Hemmerich C."/>
            <person name="Brun Y.V."/>
        </authorList>
    </citation>
    <scope>NUCLEOTIDE SEQUENCE [LARGE SCALE GENOMIC DNA]</scope>
    <source>
        <strain evidence="2">ATCC 15264 / DSM 4735 / LMG 14903 / NBRC 16000 / CB 81</strain>
    </source>
</reference>
<dbReference type="KEGG" id="bsb:Bresu_0901"/>
<dbReference type="EMBL" id="CP002102">
    <property type="protein sequence ID" value="ADL00215.1"/>
    <property type="molecule type" value="Genomic_DNA"/>
</dbReference>
<accession>D9QMP5</accession>
<proteinExistence type="predicted"/>
<dbReference type="InParanoid" id="D9QMP5"/>
<evidence type="ECO:0000313" key="1">
    <source>
        <dbReference type="EMBL" id="ADL00215.1"/>
    </source>
</evidence>
<keyword evidence="2" id="KW-1185">Reference proteome</keyword>
<dbReference type="Proteomes" id="UP000002696">
    <property type="component" value="Chromosome"/>
</dbReference>
<protein>
    <submittedName>
        <fullName evidence="1">Uncharacterized protein</fullName>
    </submittedName>
</protein>
<organism evidence="1 2">
    <name type="scientific">Brevundimonas subvibrioides (strain ATCC 15264 / DSM 4735 / LMG 14903 / NBRC 16000 / CB 81)</name>
    <name type="common">Caulobacter subvibrioides</name>
    <dbReference type="NCBI Taxonomy" id="633149"/>
    <lineage>
        <taxon>Bacteria</taxon>
        <taxon>Pseudomonadati</taxon>
        <taxon>Pseudomonadota</taxon>
        <taxon>Alphaproteobacteria</taxon>
        <taxon>Caulobacterales</taxon>
        <taxon>Caulobacteraceae</taxon>
        <taxon>Brevundimonas</taxon>
    </lineage>
</organism>
<dbReference type="HOGENOM" id="CLU_2446743_0_0_5"/>